<evidence type="ECO:0000313" key="2">
    <source>
        <dbReference type="Proteomes" id="UP001501509"/>
    </source>
</evidence>
<comment type="caution">
    <text evidence="1">The sequence shown here is derived from an EMBL/GenBank/DDBJ whole genome shotgun (WGS) entry which is preliminary data.</text>
</comment>
<dbReference type="Proteomes" id="UP001501509">
    <property type="component" value="Unassembled WGS sequence"/>
</dbReference>
<keyword evidence="2" id="KW-1185">Reference proteome</keyword>
<organism evidence="1 2">
    <name type="scientific">Actinomadura fulvescens</name>
    <dbReference type="NCBI Taxonomy" id="46160"/>
    <lineage>
        <taxon>Bacteria</taxon>
        <taxon>Bacillati</taxon>
        <taxon>Actinomycetota</taxon>
        <taxon>Actinomycetes</taxon>
        <taxon>Streptosporangiales</taxon>
        <taxon>Thermomonosporaceae</taxon>
        <taxon>Actinomadura</taxon>
    </lineage>
</organism>
<proteinExistence type="predicted"/>
<evidence type="ECO:0000313" key="1">
    <source>
        <dbReference type="EMBL" id="GAA2625925.1"/>
    </source>
</evidence>
<accession>A0ABP6CU34</accession>
<name>A0ABP6CU34_9ACTN</name>
<gene>
    <name evidence="1" type="ORF">GCM10010411_73460</name>
</gene>
<reference evidence="2" key="1">
    <citation type="journal article" date="2019" name="Int. J. Syst. Evol. Microbiol.">
        <title>The Global Catalogue of Microorganisms (GCM) 10K type strain sequencing project: providing services to taxonomists for standard genome sequencing and annotation.</title>
        <authorList>
            <consortium name="The Broad Institute Genomics Platform"/>
            <consortium name="The Broad Institute Genome Sequencing Center for Infectious Disease"/>
            <person name="Wu L."/>
            <person name="Ma J."/>
        </authorList>
    </citation>
    <scope>NUCLEOTIDE SEQUENCE [LARGE SCALE GENOMIC DNA]</scope>
    <source>
        <strain evidence="2">JCM 6833</strain>
    </source>
</reference>
<protein>
    <submittedName>
        <fullName evidence="1">Uncharacterized protein</fullName>
    </submittedName>
</protein>
<sequence length="108" mass="12038">MVVHHDAVTFDRATADTLQRGIMVIASGVFTHSRSWMSLRECAPSAMNSPARQTPCSLRHRSAAKPTAPHTFRQFWYACAECKPLLNAADWDALARRAGLPFRCRPPS</sequence>
<dbReference type="EMBL" id="BAAATD010000012">
    <property type="protein sequence ID" value="GAA2625925.1"/>
    <property type="molecule type" value="Genomic_DNA"/>
</dbReference>